<organism evidence="1">
    <name type="scientific">Arion vulgaris</name>
    <dbReference type="NCBI Taxonomy" id="1028688"/>
    <lineage>
        <taxon>Eukaryota</taxon>
        <taxon>Metazoa</taxon>
        <taxon>Spiralia</taxon>
        <taxon>Lophotrochozoa</taxon>
        <taxon>Mollusca</taxon>
        <taxon>Gastropoda</taxon>
        <taxon>Heterobranchia</taxon>
        <taxon>Euthyneura</taxon>
        <taxon>Panpulmonata</taxon>
        <taxon>Eupulmonata</taxon>
        <taxon>Stylommatophora</taxon>
        <taxon>Helicina</taxon>
        <taxon>Arionoidea</taxon>
        <taxon>Arionidae</taxon>
        <taxon>Arion</taxon>
    </lineage>
</organism>
<name>A0A0B6ZLU5_9EUPU</name>
<dbReference type="EMBL" id="HACG01022744">
    <property type="protein sequence ID" value="CEK69609.1"/>
    <property type="molecule type" value="Transcribed_RNA"/>
</dbReference>
<dbReference type="AlphaFoldDB" id="A0A0B6ZLU5"/>
<accession>A0A0B6ZLU5</accession>
<proteinExistence type="predicted"/>
<evidence type="ECO:0000313" key="1">
    <source>
        <dbReference type="EMBL" id="CEK69609.1"/>
    </source>
</evidence>
<gene>
    <name evidence="1" type="primary">ORF70840</name>
</gene>
<sequence>MRIKGRDHLKFIAIPEISSYVPDLLPTVVLDLTITLAPVCHQHFYGLLMTLLVHTA</sequence>
<protein>
    <submittedName>
        <fullName evidence="1">Uncharacterized protein</fullName>
    </submittedName>
</protein>
<reference evidence="1" key="1">
    <citation type="submission" date="2014-12" db="EMBL/GenBank/DDBJ databases">
        <title>Insight into the proteome of Arion vulgaris.</title>
        <authorList>
            <person name="Aradska J."/>
            <person name="Bulat T."/>
            <person name="Smidak R."/>
            <person name="Sarate P."/>
            <person name="Gangsoo J."/>
            <person name="Sialana F."/>
            <person name="Bilban M."/>
            <person name="Lubec G."/>
        </authorList>
    </citation>
    <scope>NUCLEOTIDE SEQUENCE</scope>
    <source>
        <tissue evidence="1">Skin</tissue>
    </source>
</reference>